<feature type="transmembrane region" description="Helical" evidence="2">
    <location>
        <begin position="71"/>
        <end position="92"/>
    </location>
</feature>
<name>A0A485LXF1_9STRA</name>
<dbReference type="EMBL" id="CAADRA010007544">
    <property type="protein sequence ID" value="VFU01915.1"/>
    <property type="molecule type" value="Genomic_DNA"/>
</dbReference>
<gene>
    <name evidence="4" type="primary">Aste57867_25290</name>
    <name evidence="3" type="ORF">As57867_025212</name>
    <name evidence="4" type="ORF">ASTE57867_25290</name>
</gene>
<dbReference type="Proteomes" id="UP000332933">
    <property type="component" value="Unassembled WGS sequence"/>
</dbReference>
<reference evidence="3" key="2">
    <citation type="submission" date="2019-06" db="EMBL/GenBank/DDBJ databases">
        <title>Genomics analysis of Aphanomyces spp. identifies a new class of oomycete effector associated with host adaptation.</title>
        <authorList>
            <person name="Gaulin E."/>
        </authorList>
    </citation>
    <scope>NUCLEOTIDE SEQUENCE</scope>
    <source>
        <strain evidence="3">CBS 578.67</strain>
    </source>
</reference>
<evidence type="ECO:0000313" key="5">
    <source>
        <dbReference type="Proteomes" id="UP000332933"/>
    </source>
</evidence>
<protein>
    <submittedName>
        <fullName evidence="4">Aste57867_25290 protein</fullName>
    </submittedName>
</protein>
<feature type="transmembrane region" description="Helical" evidence="2">
    <location>
        <begin position="104"/>
        <end position="124"/>
    </location>
</feature>
<sequence>MEPDEDGTPVKPKTSPTARKNSMGKSPLPPSHHMHHHHDHQTTPHEAKGYWDEWQARAGALSLLLSLLMQLSYVAFPAYNFSLAIWAAVHPFAHHHDHNPKGTVLFVSVLLLSCITDVAWSSLWVSGAVFFDMLCVPNQIGILHCDGLQSFPGCDTNRFVMVVFVANVALKLWLALSIWKAVAVTEKKPEGGDVITPLPPDSTEIQDAPTAIATAIPIE</sequence>
<keyword evidence="2" id="KW-0472">Membrane</keyword>
<keyword evidence="5" id="KW-1185">Reference proteome</keyword>
<evidence type="ECO:0000256" key="1">
    <source>
        <dbReference type="SAM" id="MobiDB-lite"/>
    </source>
</evidence>
<accession>A0A485LXF1</accession>
<dbReference type="AlphaFoldDB" id="A0A485LXF1"/>
<organism evidence="4 5">
    <name type="scientific">Aphanomyces stellatus</name>
    <dbReference type="NCBI Taxonomy" id="120398"/>
    <lineage>
        <taxon>Eukaryota</taxon>
        <taxon>Sar</taxon>
        <taxon>Stramenopiles</taxon>
        <taxon>Oomycota</taxon>
        <taxon>Saprolegniomycetes</taxon>
        <taxon>Saprolegniales</taxon>
        <taxon>Verrucalvaceae</taxon>
        <taxon>Aphanomyces</taxon>
    </lineage>
</organism>
<evidence type="ECO:0000256" key="2">
    <source>
        <dbReference type="SAM" id="Phobius"/>
    </source>
</evidence>
<feature type="transmembrane region" description="Helical" evidence="2">
    <location>
        <begin position="159"/>
        <end position="179"/>
    </location>
</feature>
<proteinExistence type="predicted"/>
<keyword evidence="2" id="KW-0812">Transmembrane</keyword>
<evidence type="ECO:0000313" key="4">
    <source>
        <dbReference type="EMBL" id="VFU01915.1"/>
    </source>
</evidence>
<evidence type="ECO:0000313" key="3">
    <source>
        <dbReference type="EMBL" id="KAF0682583.1"/>
    </source>
</evidence>
<feature type="compositionally biased region" description="Polar residues" evidence="1">
    <location>
        <begin position="14"/>
        <end position="24"/>
    </location>
</feature>
<reference evidence="4 5" key="1">
    <citation type="submission" date="2019-03" db="EMBL/GenBank/DDBJ databases">
        <authorList>
            <person name="Gaulin E."/>
            <person name="Dumas B."/>
        </authorList>
    </citation>
    <scope>NUCLEOTIDE SEQUENCE [LARGE SCALE GENOMIC DNA]</scope>
    <source>
        <strain evidence="4">CBS 568.67</strain>
    </source>
</reference>
<keyword evidence="2" id="KW-1133">Transmembrane helix</keyword>
<feature type="region of interest" description="Disordered" evidence="1">
    <location>
        <begin position="1"/>
        <end position="46"/>
    </location>
</feature>
<dbReference type="OrthoDB" id="76127at2759"/>
<dbReference type="EMBL" id="VJMH01007518">
    <property type="protein sequence ID" value="KAF0682583.1"/>
    <property type="molecule type" value="Genomic_DNA"/>
</dbReference>